<dbReference type="KEGG" id="msx:AU14_17570"/>
<keyword evidence="2" id="KW-1185">Reference proteome</keyword>
<dbReference type="OrthoDB" id="6065087at2"/>
<sequence>MDDIFEDADKFKEFMTEVLEAQATKAGKSVDEVAEETFAYLKKNKTETNGKNRMDVIDRLKPRLDLDIYARDDEGMVSIADMLNLNVFQTSEMYVRKMEGAAALAEKGLTSPKKINELRASIEKDLKAQNLDDVAIQKELETFDDVITMVNGHPIHFRV</sequence>
<dbReference type="STRING" id="1420916.AU14_17570"/>
<accession>W5YMY2</accession>
<evidence type="ECO:0000313" key="1">
    <source>
        <dbReference type="EMBL" id="AHI30284.1"/>
    </source>
</evidence>
<dbReference type="HOGENOM" id="CLU_1658712_0_0_6"/>
<dbReference type="AlphaFoldDB" id="W5YMY2"/>
<evidence type="ECO:0000313" key="2">
    <source>
        <dbReference type="Proteomes" id="UP000061489"/>
    </source>
</evidence>
<protein>
    <submittedName>
        <fullName evidence="1">Uncharacterized protein</fullName>
    </submittedName>
</protein>
<dbReference type="EMBL" id="CP007151">
    <property type="protein sequence ID" value="AHI30284.1"/>
    <property type="molecule type" value="Genomic_DNA"/>
</dbReference>
<organism evidence="1 2">
    <name type="scientific">Marinobacter similis</name>
    <dbReference type="NCBI Taxonomy" id="1420916"/>
    <lineage>
        <taxon>Bacteria</taxon>
        <taxon>Pseudomonadati</taxon>
        <taxon>Pseudomonadota</taxon>
        <taxon>Gammaproteobacteria</taxon>
        <taxon>Pseudomonadales</taxon>
        <taxon>Marinobacteraceae</taxon>
        <taxon>Marinobacter</taxon>
    </lineage>
</organism>
<proteinExistence type="predicted"/>
<dbReference type="Proteomes" id="UP000061489">
    <property type="component" value="Chromosome"/>
</dbReference>
<dbReference type="RefSeq" id="WP_041342852.1">
    <property type="nucleotide sequence ID" value="NZ_CP007151.1"/>
</dbReference>
<gene>
    <name evidence="1" type="ORF">AU14_17570</name>
</gene>
<name>W5YMY2_9GAMM</name>
<reference evidence="1 2" key="1">
    <citation type="journal article" date="2014" name="Genome Announc.">
        <title>Draft Genome Sequences of Marinobacter similis A3d10T and Marinobacter salarius R9SW1T.</title>
        <authorList>
            <person name="Ivanova E.P."/>
            <person name="Ng H.J."/>
            <person name="Webb H.K."/>
            <person name="Feng G."/>
            <person name="Oshima K."/>
            <person name="Hattori M."/>
            <person name="Ohkuma M."/>
            <person name="Sergeev A.F."/>
            <person name="Mikhailov V.V."/>
            <person name="Crawford R.J."/>
            <person name="Sawabe T."/>
        </authorList>
    </citation>
    <scope>NUCLEOTIDE SEQUENCE [LARGE SCALE GENOMIC DNA]</scope>
    <source>
        <strain evidence="1 2">A3d10</strain>
    </source>
</reference>